<evidence type="ECO:0000313" key="3">
    <source>
        <dbReference type="Proteomes" id="UP000295371"/>
    </source>
</evidence>
<sequence>MIDESGTSGRPHRVMLYSHDSVGLGHTRRNRELAHALARSLPELTQRSVTGLLVSGLETPSAGLPSGFDAVRLPAIRKSKHAYKPRHLQMTLESVVDLRSAVLHATVRQLLPDLMIIDRHPFGIGGELLPSLRRLREEHPQARIVLGLRDVLDSPGVVRAESQELTRHGGVDELIDAVWVYGDPMVHDLSAELPDCLAEKVFHTGYLAHGRRCSDDEAEQPYVLTTVGGGADGLAVCAAAARAEVPAGHRHLIVTGPQMPEADQEQVRRAAGLQTSVLSDVPDVHALVRRAAAVISMVGYNTACEILNTQVPALLVPREKPRLEQKIRADAFARHGLADTVGIEQVSGTVIGDWLRTAIGRKVDREVIGLSGLAAVPGLAAAQLAQGRTRGAGLAV</sequence>
<proteinExistence type="predicted"/>
<dbReference type="PANTHER" id="PTHR21015:SF28">
    <property type="entry name" value="SLL1722 PROTEIN"/>
    <property type="match status" value="1"/>
</dbReference>
<keyword evidence="3" id="KW-1185">Reference proteome</keyword>
<dbReference type="Proteomes" id="UP000295371">
    <property type="component" value="Unassembled WGS sequence"/>
</dbReference>
<keyword evidence="2" id="KW-0808">Transferase</keyword>
<evidence type="ECO:0000313" key="2">
    <source>
        <dbReference type="EMBL" id="TDT34356.1"/>
    </source>
</evidence>
<dbReference type="EMBL" id="SOAW01000001">
    <property type="protein sequence ID" value="TDT34356.1"/>
    <property type="molecule type" value="Genomic_DNA"/>
</dbReference>
<name>A0A4R7JBJ9_9ACTN</name>
<evidence type="ECO:0000259" key="1">
    <source>
        <dbReference type="Pfam" id="PF04101"/>
    </source>
</evidence>
<dbReference type="RefSeq" id="WP_208292835.1">
    <property type="nucleotide sequence ID" value="NZ_SOAW01000001.1"/>
</dbReference>
<dbReference type="InterPro" id="IPR007235">
    <property type="entry name" value="Glyco_trans_28_C"/>
</dbReference>
<organism evidence="2 3">
    <name type="scientific">Naumannella halotolerans</name>
    <dbReference type="NCBI Taxonomy" id="993414"/>
    <lineage>
        <taxon>Bacteria</taxon>
        <taxon>Bacillati</taxon>
        <taxon>Actinomycetota</taxon>
        <taxon>Actinomycetes</taxon>
        <taxon>Propionibacteriales</taxon>
        <taxon>Propionibacteriaceae</taxon>
        <taxon>Naumannella</taxon>
    </lineage>
</organism>
<feature type="domain" description="Glycosyl transferase family 28 C-terminal" evidence="1">
    <location>
        <begin position="230"/>
        <end position="338"/>
    </location>
</feature>
<protein>
    <submittedName>
        <fullName evidence="2">Putative glycosyltransferase</fullName>
    </submittedName>
</protein>
<reference evidence="2 3" key="1">
    <citation type="submission" date="2019-03" db="EMBL/GenBank/DDBJ databases">
        <title>Genomic Encyclopedia of Archaeal and Bacterial Type Strains, Phase II (KMG-II): from individual species to whole genera.</title>
        <authorList>
            <person name="Goeker M."/>
        </authorList>
    </citation>
    <scope>NUCLEOTIDE SEQUENCE [LARGE SCALE GENOMIC DNA]</scope>
    <source>
        <strain evidence="2 3">DSM 24323</strain>
    </source>
</reference>
<dbReference type="SUPFAM" id="SSF53756">
    <property type="entry name" value="UDP-Glycosyltransferase/glycogen phosphorylase"/>
    <property type="match status" value="1"/>
</dbReference>
<dbReference type="AlphaFoldDB" id="A0A4R7JBJ9"/>
<dbReference type="Pfam" id="PF04101">
    <property type="entry name" value="Glyco_tran_28_C"/>
    <property type="match status" value="1"/>
</dbReference>
<dbReference type="PANTHER" id="PTHR21015">
    <property type="entry name" value="UDP-N-ACETYLGLUCOSAMINE--N-ACETYLMURAMYL-(PENTAPEPTIDE) PYROPHOSPHORYL-UNDECAPRENOL N-ACETYLGLUCOSAMINE TRANSFERASE 1"/>
    <property type="match status" value="1"/>
</dbReference>
<gene>
    <name evidence="2" type="ORF">CLV29_2016</name>
</gene>
<dbReference type="Gene3D" id="3.40.50.2000">
    <property type="entry name" value="Glycogen Phosphorylase B"/>
    <property type="match status" value="1"/>
</dbReference>
<accession>A0A4R7JBJ9</accession>
<dbReference type="GO" id="GO:0016758">
    <property type="term" value="F:hexosyltransferase activity"/>
    <property type="evidence" value="ECO:0007669"/>
    <property type="project" value="InterPro"/>
</dbReference>
<comment type="caution">
    <text evidence="2">The sequence shown here is derived from an EMBL/GenBank/DDBJ whole genome shotgun (WGS) entry which is preliminary data.</text>
</comment>